<feature type="non-terminal residue" evidence="1">
    <location>
        <position position="1"/>
    </location>
</feature>
<proteinExistence type="predicted"/>
<protein>
    <submittedName>
        <fullName evidence="1">Uncharacterized protein</fullName>
    </submittedName>
</protein>
<reference evidence="1" key="1">
    <citation type="submission" date="2018-05" db="EMBL/GenBank/DDBJ databases">
        <authorList>
            <person name="Lanie J.A."/>
            <person name="Ng W.-L."/>
            <person name="Kazmierczak K.M."/>
            <person name="Andrzejewski T.M."/>
            <person name="Davidsen T.M."/>
            <person name="Wayne K.J."/>
            <person name="Tettelin H."/>
            <person name="Glass J.I."/>
            <person name="Rusch D."/>
            <person name="Podicherti R."/>
            <person name="Tsui H.-C.T."/>
            <person name="Winkler M.E."/>
        </authorList>
    </citation>
    <scope>NUCLEOTIDE SEQUENCE</scope>
</reference>
<sequence length="100" mass="11640">SNYRFIQFIDNTKNYNILSRFFFDLISNDNEATKKTGFNLELNSTLVMLCGDPKMIGAPIKKGGWDYEYPDYGLINILIKNGFTIKTRFKGGNINYESYW</sequence>
<dbReference type="AlphaFoldDB" id="A0A382HXB8"/>
<organism evidence="1">
    <name type="scientific">marine metagenome</name>
    <dbReference type="NCBI Taxonomy" id="408172"/>
    <lineage>
        <taxon>unclassified sequences</taxon>
        <taxon>metagenomes</taxon>
        <taxon>ecological metagenomes</taxon>
    </lineage>
</organism>
<name>A0A382HXB8_9ZZZZ</name>
<dbReference type="EMBL" id="UINC01063795">
    <property type="protein sequence ID" value="SVB91799.1"/>
    <property type="molecule type" value="Genomic_DNA"/>
</dbReference>
<gene>
    <name evidence="1" type="ORF">METZ01_LOCUS244653</name>
</gene>
<accession>A0A382HXB8</accession>
<evidence type="ECO:0000313" key="1">
    <source>
        <dbReference type="EMBL" id="SVB91799.1"/>
    </source>
</evidence>